<keyword evidence="2" id="KW-1185">Reference proteome</keyword>
<sequence length="27" mass="2872">METVGLRAACCVLRDCIVSTSGCSLQR</sequence>
<reference evidence="1" key="1">
    <citation type="submission" date="2023-02" db="EMBL/GenBank/DDBJ databases">
        <title>Colletotrichum kahawae CIFC_Que2 genome sequencing and assembly.</title>
        <authorList>
            <person name="Baroncelli R."/>
        </authorList>
    </citation>
    <scope>NUCLEOTIDE SEQUENCE</scope>
    <source>
        <strain evidence="1">CIFC_Que2</strain>
    </source>
</reference>
<comment type="caution">
    <text evidence="1">The sequence shown here is derived from an EMBL/GenBank/DDBJ whole genome shotgun (WGS) entry which is preliminary data.</text>
</comment>
<dbReference type="EMBL" id="VYYT01000422">
    <property type="protein sequence ID" value="KAK2736536.1"/>
    <property type="molecule type" value="Genomic_DNA"/>
</dbReference>
<protein>
    <submittedName>
        <fullName evidence="1">Uncharacterized protein</fullName>
    </submittedName>
</protein>
<proteinExistence type="predicted"/>
<evidence type="ECO:0000313" key="1">
    <source>
        <dbReference type="EMBL" id="KAK2736536.1"/>
    </source>
</evidence>
<dbReference type="Proteomes" id="UP001281614">
    <property type="component" value="Unassembled WGS sequence"/>
</dbReference>
<evidence type="ECO:0000313" key="2">
    <source>
        <dbReference type="Proteomes" id="UP001281614"/>
    </source>
</evidence>
<dbReference type="AlphaFoldDB" id="A0AAD9Y5L1"/>
<gene>
    <name evidence="1" type="ORF">CKAH01_07736</name>
</gene>
<organism evidence="1 2">
    <name type="scientific">Colletotrichum kahawae</name>
    <name type="common">Coffee berry disease fungus</name>
    <dbReference type="NCBI Taxonomy" id="34407"/>
    <lineage>
        <taxon>Eukaryota</taxon>
        <taxon>Fungi</taxon>
        <taxon>Dikarya</taxon>
        <taxon>Ascomycota</taxon>
        <taxon>Pezizomycotina</taxon>
        <taxon>Sordariomycetes</taxon>
        <taxon>Hypocreomycetidae</taxon>
        <taxon>Glomerellales</taxon>
        <taxon>Glomerellaceae</taxon>
        <taxon>Colletotrichum</taxon>
        <taxon>Colletotrichum gloeosporioides species complex</taxon>
    </lineage>
</organism>
<accession>A0AAD9Y5L1</accession>
<name>A0AAD9Y5L1_COLKA</name>